<accession>A0AAI8VAL8</accession>
<comment type="caution">
    <text evidence="1">The sequence shown here is derived from an EMBL/GenBank/DDBJ whole genome shotgun (WGS) entry which is preliminary data.</text>
</comment>
<reference evidence="1" key="1">
    <citation type="submission" date="2023-10" db="EMBL/GenBank/DDBJ databases">
        <authorList>
            <person name="Hackl T."/>
        </authorList>
    </citation>
    <scope>NUCLEOTIDE SEQUENCE</scope>
</reference>
<dbReference type="Proteomes" id="UP001295740">
    <property type="component" value="Unassembled WGS sequence"/>
</dbReference>
<sequence length="116" mass="12355">MAPAAVVAATSENITISDFVYHKNNGFPQVEFNLSVNGVSCYAEKYTVPGEGYGCSVPEFTFDILEEQGPDLRLYHEVDGATLAGDFHILMNGPVPTILDQVGTSSSVLTPVGEGQ</sequence>
<evidence type="ECO:0000313" key="2">
    <source>
        <dbReference type="Proteomes" id="UP001295740"/>
    </source>
</evidence>
<proteinExistence type="predicted"/>
<keyword evidence="2" id="KW-1185">Reference proteome</keyword>
<organism evidence="1 2">
    <name type="scientific">Anthostomella pinea</name>
    <dbReference type="NCBI Taxonomy" id="933095"/>
    <lineage>
        <taxon>Eukaryota</taxon>
        <taxon>Fungi</taxon>
        <taxon>Dikarya</taxon>
        <taxon>Ascomycota</taxon>
        <taxon>Pezizomycotina</taxon>
        <taxon>Sordariomycetes</taxon>
        <taxon>Xylariomycetidae</taxon>
        <taxon>Xylariales</taxon>
        <taxon>Xylariaceae</taxon>
        <taxon>Anthostomella</taxon>
    </lineage>
</organism>
<dbReference type="EMBL" id="CAUWAG010000003">
    <property type="protein sequence ID" value="CAJ2501343.1"/>
    <property type="molecule type" value="Genomic_DNA"/>
</dbReference>
<name>A0AAI8VAL8_9PEZI</name>
<dbReference type="AlphaFoldDB" id="A0AAI8VAL8"/>
<evidence type="ECO:0000313" key="1">
    <source>
        <dbReference type="EMBL" id="CAJ2501343.1"/>
    </source>
</evidence>
<protein>
    <submittedName>
        <fullName evidence="1">Uu.00g041960.m01.CDS01</fullName>
    </submittedName>
</protein>
<dbReference type="Gene3D" id="2.40.350.20">
    <property type="match status" value="1"/>
</dbReference>
<gene>
    <name evidence="1" type="ORF">KHLLAP_LOCUS1811</name>
</gene>